<comment type="caution">
    <text evidence="1">The sequence shown here is derived from an EMBL/GenBank/DDBJ whole genome shotgun (WGS) entry which is preliminary data.</text>
</comment>
<proteinExistence type="predicted"/>
<dbReference type="Pfam" id="PF09954">
    <property type="entry name" value="DUF2188"/>
    <property type="match status" value="1"/>
</dbReference>
<organism evidence="1 2">
    <name type="scientific">Sphingomonas cavernae</name>
    <dbReference type="NCBI Taxonomy" id="2320861"/>
    <lineage>
        <taxon>Bacteria</taxon>
        <taxon>Pseudomonadati</taxon>
        <taxon>Pseudomonadota</taxon>
        <taxon>Alphaproteobacteria</taxon>
        <taxon>Sphingomonadales</taxon>
        <taxon>Sphingomonadaceae</taxon>
        <taxon>Sphingomonas</taxon>
    </lineage>
</organism>
<dbReference type="EMBL" id="QYUM01000004">
    <property type="protein sequence ID" value="RJF85886.1"/>
    <property type="molecule type" value="Genomic_DNA"/>
</dbReference>
<sequence length="77" mass="8423">MPHARYAIIPHGDQWMINIDGKNYGPYVTQSAALRDAVDTAHKAGEDGFEAQVLVQGADGRFATQWTYGKDAYPPTA</sequence>
<accession>A0A418W764</accession>
<dbReference type="AlphaFoldDB" id="A0A418W764"/>
<dbReference type="Proteomes" id="UP000286100">
    <property type="component" value="Unassembled WGS sequence"/>
</dbReference>
<evidence type="ECO:0000313" key="2">
    <source>
        <dbReference type="Proteomes" id="UP000286100"/>
    </source>
</evidence>
<dbReference type="OrthoDB" id="7474116at2"/>
<gene>
    <name evidence="1" type="ORF">D3876_18705</name>
</gene>
<keyword evidence="2" id="KW-1185">Reference proteome</keyword>
<reference evidence="1 2" key="1">
    <citation type="submission" date="2018-09" db="EMBL/GenBank/DDBJ databases">
        <authorList>
            <person name="Zhu H."/>
        </authorList>
    </citation>
    <scope>NUCLEOTIDE SEQUENCE [LARGE SCALE GENOMIC DNA]</scope>
    <source>
        <strain evidence="1 2">K2R01-6</strain>
    </source>
</reference>
<dbReference type="RefSeq" id="WP_119765070.1">
    <property type="nucleotide sequence ID" value="NZ_QYUM01000004.1"/>
</dbReference>
<protein>
    <submittedName>
        <fullName evidence="1">DUF2188 domain-containing protein</fullName>
    </submittedName>
</protein>
<dbReference type="InterPro" id="IPR018691">
    <property type="entry name" value="DUF2188"/>
</dbReference>
<evidence type="ECO:0000313" key="1">
    <source>
        <dbReference type="EMBL" id="RJF85886.1"/>
    </source>
</evidence>
<name>A0A418W764_9SPHN</name>